<evidence type="ECO:0000256" key="1">
    <source>
        <dbReference type="ARBA" id="ARBA00004377"/>
    </source>
</evidence>
<evidence type="ECO:0000256" key="10">
    <source>
        <dbReference type="PIRNR" id="PIRNR015761"/>
    </source>
</evidence>
<dbReference type="EMBL" id="MSCI01000003">
    <property type="protein sequence ID" value="PQJ58123.1"/>
    <property type="molecule type" value="Genomic_DNA"/>
</dbReference>
<dbReference type="InterPro" id="IPR043129">
    <property type="entry name" value="ATPase_NBD"/>
</dbReference>
<keyword evidence="5" id="KW-0997">Cell inner membrane</keyword>
<comment type="function">
    <text evidence="10">Inner membrane component of the type II secretion system required for the energy-dependent secretion of extracellular factors such as proteases and toxins from the periplasm.</text>
</comment>
<reference evidence="13 14" key="1">
    <citation type="submission" date="2016-12" db="EMBL/GenBank/DDBJ databases">
        <title>Diversity of luminous bacteria.</title>
        <authorList>
            <person name="Yoshizawa S."/>
            <person name="Kogure K."/>
        </authorList>
    </citation>
    <scope>NUCLEOTIDE SEQUENCE [LARGE SCALE GENOMIC DNA]</scope>
    <source>
        <strain evidence="13 14">LC2-408</strain>
    </source>
</reference>
<feature type="domain" description="GspL cytoplasmic actin-ATPase-like" evidence="11">
    <location>
        <begin position="5"/>
        <end position="245"/>
    </location>
</feature>
<gene>
    <name evidence="13" type="ORF">BTO10_20610</name>
</gene>
<dbReference type="Pfam" id="PF12693">
    <property type="entry name" value="GspL_C"/>
    <property type="match status" value="1"/>
</dbReference>
<dbReference type="Pfam" id="PF05134">
    <property type="entry name" value="T2SSL"/>
    <property type="match status" value="1"/>
</dbReference>
<evidence type="ECO:0000259" key="12">
    <source>
        <dbReference type="Pfam" id="PF12693"/>
    </source>
</evidence>
<dbReference type="Proteomes" id="UP000238707">
    <property type="component" value="Unassembled WGS sequence"/>
</dbReference>
<keyword evidence="4" id="KW-1003">Cell membrane</keyword>
<dbReference type="InterPro" id="IPR024230">
    <property type="entry name" value="GspL_cyto_dom"/>
</dbReference>
<comment type="subcellular location">
    <subcellularLocation>
        <location evidence="1">Cell inner membrane</location>
        <topology evidence="1">Single-pass membrane protein</topology>
    </subcellularLocation>
</comment>
<dbReference type="GO" id="GO:0015628">
    <property type="term" value="P:protein secretion by the type II secretion system"/>
    <property type="evidence" value="ECO:0007669"/>
    <property type="project" value="InterPro"/>
</dbReference>
<evidence type="ECO:0000256" key="2">
    <source>
        <dbReference type="ARBA" id="ARBA00005318"/>
    </source>
</evidence>
<protein>
    <recommendedName>
        <fullName evidence="10">Type II secretion system protein L</fullName>
        <shortName evidence="10">T2SS protein L</shortName>
    </recommendedName>
</protein>
<evidence type="ECO:0000259" key="11">
    <source>
        <dbReference type="Pfam" id="PF05134"/>
    </source>
</evidence>
<keyword evidence="7 10" id="KW-0653">Protein transport</keyword>
<comment type="caution">
    <text evidence="13">The sequence shown here is derived from an EMBL/GenBank/DDBJ whole genome shotgun (WGS) entry which is preliminary data.</text>
</comment>
<dbReference type="GO" id="GO:0015627">
    <property type="term" value="C:type II protein secretion system complex"/>
    <property type="evidence" value="ECO:0007669"/>
    <property type="project" value="InterPro"/>
</dbReference>
<dbReference type="NCBIfam" id="TIGR01709">
    <property type="entry name" value="typeII_sec_gspL"/>
    <property type="match status" value="1"/>
</dbReference>
<dbReference type="PIRSF" id="PIRSF015761">
    <property type="entry name" value="Protein_L"/>
    <property type="match status" value="1"/>
</dbReference>
<keyword evidence="3 10" id="KW-0813">Transport</keyword>
<evidence type="ECO:0000256" key="6">
    <source>
        <dbReference type="ARBA" id="ARBA00022692"/>
    </source>
</evidence>
<name>A0A2S7V7E4_9VIBR</name>
<sequence length="409" mass="46146">MSEFLTVRLSSEPQSPVQWLVWSTSQQEVIASGELSSWEQLDELTPYAEKRSCIALLPGNECLIKRVEIPKGAARQFDSMLPFLLEDEVAQDIEDLHLTILDKDATHATVCGVEREWLKQALDTFREANIIFRKVLPDTLALPLEDQGISALQIDQHWLLRQSNYQAVSINEAWLAMFLQSDWVALDDEEQSPTIFSYTALPSDDIQQQSGIEWQAKPAELVMSLLSQQAITSGVNLLTGTFKTKSSFSKYWRVWQKVAIAACLLVAVIVTQQVLKVQQYEAQAEAYRTESERIFRSVLPGKQRIPTVSYLKRQMNDEAKKYGGSGGGDSLLGWLALLPETLGQVKAIEVNSIRYDGNRSEVRLEAKSSDFQHFETARVKLEEKFTVEQGPLNRNGDAVFGSFTLKPRQ</sequence>
<keyword evidence="8" id="KW-1133">Transmembrane helix</keyword>
<keyword evidence="9" id="KW-0472">Membrane</keyword>
<dbReference type="Gene3D" id="3.30.420.380">
    <property type="match status" value="1"/>
</dbReference>
<accession>A0A2S7V7E4</accession>
<feature type="domain" description="GspL periplasmic" evidence="12">
    <location>
        <begin position="249"/>
        <end position="407"/>
    </location>
</feature>
<keyword evidence="6" id="KW-0812">Transmembrane</keyword>
<evidence type="ECO:0000256" key="3">
    <source>
        <dbReference type="ARBA" id="ARBA00022448"/>
    </source>
</evidence>
<dbReference type="Gene3D" id="3.30.420.370">
    <property type="match status" value="1"/>
</dbReference>
<evidence type="ECO:0000256" key="9">
    <source>
        <dbReference type="ARBA" id="ARBA00023136"/>
    </source>
</evidence>
<keyword evidence="14" id="KW-1185">Reference proteome</keyword>
<dbReference type="GO" id="GO:0005886">
    <property type="term" value="C:plasma membrane"/>
    <property type="evidence" value="ECO:0007669"/>
    <property type="project" value="UniProtKB-SubCell"/>
</dbReference>
<dbReference type="InterPro" id="IPR007812">
    <property type="entry name" value="T2SS_protein-GspL"/>
</dbReference>
<evidence type="ECO:0000313" key="13">
    <source>
        <dbReference type="EMBL" id="PQJ58123.1"/>
    </source>
</evidence>
<comment type="similarity">
    <text evidence="2 10">Belongs to the GSP L family.</text>
</comment>
<dbReference type="RefSeq" id="WP_105025686.1">
    <property type="nucleotide sequence ID" value="NZ_MSCI01000003.1"/>
</dbReference>
<evidence type="ECO:0000256" key="5">
    <source>
        <dbReference type="ARBA" id="ARBA00022519"/>
    </source>
</evidence>
<organism evidence="13 14">
    <name type="scientific">Vibrio chagasii</name>
    <dbReference type="NCBI Taxonomy" id="170679"/>
    <lineage>
        <taxon>Bacteria</taxon>
        <taxon>Pseudomonadati</taxon>
        <taxon>Pseudomonadota</taxon>
        <taxon>Gammaproteobacteria</taxon>
        <taxon>Vibrionales</taxon>
        <taxon>Vibrionaceae</taxon>
        <taxon>Vibrio</taxon>
    </lineage>
</organism>
<dbReference type="Gene3D" id="3.30.1360.100">
    <property type="entry name" value="General secretion pathway protein M, EpsM"/>
    <property type="match status" value="1"/>
</dbReference>
<evidence type="ECO:0000256" key="4">
    <source>
        <dbReference type="ARBA" id="ARBA00022475"/>
    </source>
</evidence>
<evidence type="ECO:0000256" key="7">
    <source>
        <dbReference type="ARBA" id="ARBA00022927"/>
    </source>
</evidence>
<proteinExistence type="inferred from homology"/>
<dbReference type="InterPro" id="IPR025691">
    <property type="entry name" value="GspL_pp_dom"/>
</dbReference>
<dbReference type="SUPFAM" id="SSF53067">
    <property type="entry name" value="Actin-like ATPase domain"/>
    <property type="match status" value="2"/>
</dbReference>
<dbReference type="AlphaFoldDB" id="A0A2S7V7E4"/>
<evidence type="ECO:0000256" key="8">
    <source>
        <dbReference type="ARBA" id="ARBA00022989"/>
    </source>
</evidence>
<dbReference type="GO" id="GO:0009276">
    <property type="term" value="C:Gram-negative-bacterium-type cell wall"/>
    <property type="evidence" value="ECO:0007669"/>
    <property type="project" value="InterPro"/>
</dbReference>
<dbReference type="CDD" id="cd24017">
    <property type="entry name" value="ASKHA_T2SSL_N"/>
    <property type="match status" value="1"/>
</dbReference>
<evidence type="ECO:0000313" key="14">
    <source>
        <dbReference type="Proteomes" id="UP000238707"/>
    </source>
</evidence>